<gene>
    <name evidence="2" type="ORF">RDB_LOCUS114967</name>
</gene>
<reference evidence="2" key="1">
    <citation type="submission" date="2021-01" db="EMBL/GenBank/DDBJ databases">
        <authorList>
            <person name="Kaushik A."/>
        </authorList>
    </citation>
    <scope>NUCLEOTIDE SEQUENCE</scope>
    <source>
        <strain evidence="2">Type strain: AG8-Rh-89/</strain>
    </source>
</reference>
<accession>A0A8H3DF59</accession>
<comment type="caution">
    <text evidence="2">The sequence shown here is derived from an EMBL/GenBank/DDBJ whole genome shotgun (WGS) entry which is preliminary data.</text>
</comment>
<evidence type="ECO:0000313" key="3">
    <source>
        <dbReference type="Proteomes" id="UP000663850"/>
    </source>
</evidence>
<protein>
    <submittedName>
        <fullName evidence="2">Uncharacterized protein</fullName>
    </submittedName>
</protein>
<sequence>MFSVPSDTVKQNEFEIAASPPSDPIVWMARRVFELCSRKFATQYYSNPLNNTKETTVEKGFPDRALYLQSLVAHWHDSRPKNAQSYALGTASIRSGAPREPGSVHGCNREDKAPVRPHRQTHSIPQPPCPGYRR</sequence>
<organism evidence="2 3">
    <name type="scientific">Rhizoctonia solani</name>
    <dbReference type="NCBI Taxonomy" id="456999"/>
    <lineage>
        <taxon>Eukaryota</taxon>
        <taxon>Fungi</taxon>
        <taxon>Dikarya</taxon>
        <taxon>Basidiomycota</taxon>
        <taxon>Agaricomycotina</taxon>
        <taxon>Agaricomycetes</taxon>
        <taxon>Cantharellales</taxon>
        <taxon>Ceratobasidiaceae</taxon>
        <taxon>Rhizoctonia</taxon>
    </lineage>
</organism>
<feature type="compositionally biased region" description="Pro residues" evidence="1">
    <location>
        <begin position="125"/>
        <end position="134"/>
    </location>
</feature>
<dbReference type="Proteomes" id="UP000663850">
    <property type="component" value="Unassembled WGS sequence"/>
</dbReference>
<proteinExistence type="predicted"/>
<dbReference type="EMBL" id="CAJMWZ010006223">
    <property type="protein sequence ID" value="CAE6518316.1"/>
    <property type="molecule type" value="Genomic_DNA"/>
</dbReference>
<dbReference type="AlphaFoldDB" id="A0A8H3DF59"/>
<name>A0A8H3DF59_9AGAM</name>
<evidence type="ECO:0000256" key="1">
    <source>
        <dbReference type="SAM" id="MobiDB-lite"/>
    </source>
</evidence>
<feature type="region of interest" description="Disordered" evidence="1">
    <location>
        <begin position="88"/>
        <end position="134"/>
    </location>
</feature>
<evidence type="ECO:0000313" key="2">
    <source>
        <dbReference type="EMBL" id="CAE6518316.1"/>
    </source>
</evidence>
<feature type="non-terminal residue" evidence="2">
    <location>
        <position position="1"/>
    </location>
</feature>